<dbReference type="EMBL" id="KL197732">
    <property type="protein sequence ID" value="KDQ53682.1"/>
    <property type="molecule type" value="Genomic_DNA"/>
</dbReference>
<evidence type="ECO:0000313" key="2">
    <source>
        <dbReference type="EMBL" id="KDQ53682.1"/>
    </source>
</evidence>
<dbReference type="HOGENOM" id="CLU_586673_0_0_1"/>
<evidence type="ECO:0000313" key="3">
    <source>
        <dbReference type="Proteomes" id="UP000027265"/>
    </source>
</evidence>
<feature type="compositionally biased region" description="Polar residues" evidence="1">
    <location>
        <begin position="111"/>
        <end position="121"/>
    </location>
</feature>
<dbReference type="AlphaFoldDB" id="A0A067PQU3"/>
<evidence type="ECO:0000256" key="1">
    <source>
        <dbReference type="SAM" id="MobiDB-lite"/>
    </source>
</evidence>
<feature type="region of interest" description="Disordered" evidence="1">
    <location>
        <begin position="222"/>
        <end position="244"/>
    </location>
</feature>
<feature type="compositionally biased region" description="Basic residues" evidence="1">
    <location>
        <begin position="230"/>
        <end position="243"/>
    </location>
</feature>
<gene>
    <name evidence="2" type="ORF">JAAARDRAFT_49607</name>
</gene>
<organism evidence="2 3">
    <name type="scientific">Jaapia argillacea MUCL 33604</name>
    <dbReference type="NCBI Taxonomy" id="933084"/>
    <lineage>
        <taxon>Eukaryota</taxon>
        <taxon>Fungi</taxon>
        <taxon>Dikarya</taxon>
        <taxon>Basidiomycota</taxon>
        <taxon>Agaricomycotina</taxon>
        <taxon>Agaricomycetes</taxon>
        <taxon>Agaricomycetidae</taxon>
        <taxon>Jaapiales</taxon>
        <taxon>Jaapiaceae</taxon>
        <taxon>Jaapia</taxon>
    </lineage>
</organism>
<protein>
    <submittedName>
        <fullName evidence="2">Uncharacterized protein</fullName>
    </submittedName>
</protein>
<sequence length="466" mass="51062">MDGVDMLSPATTGFAYKRTFRAGVGLRRGRHGEYEADVYRSKRDEKWENRYCGVVQTIPYMDLGIFLQTKKRGRNPSIPLQDAPVEAKKTPPKPKRAPATKSKKDQEDSSEAGTNNVLTEDTTATKKPPKTKKRAKRSSEEIQRLVEERESVRRQMEALKQKDIMIAAVMEANDADAEDEEEAGAVHCLADIEEEMDTREKIEEEAIDGDVDVEMREILEGNEEVSPTKGKGKSAAQRKTKKMVKGELHGAINEVKTKLAAAKIAAGKKPAISNKVSSGFAPNWKAKIAADDLQPSTSASITFGGLEDVDLAQEWLSFDKGVKVVHQNELVTISDADSNSEVEVFTPTPKTKPNLKAQLAKPMPIPRLTPALIKSKPLVKVNLPHSASIRKSAPLAPIPVKAEATLPKTPADHSLPAGDEKLPLFIRARWDIFLATSHPTLSCLIPSPSCPPSVECGFVGPIVLQW</sequence>
<name>A0A067PQU3_9AGAM</name>
<accession>A0A067PQU3</accession>
<dbReference type="InParanoid" id="A0A067PQU3"/>
<dbReference type="STRING" id="933084.A0A067PQU3"/>
<keyword evidence="3" id="KW-1185">Reference proteome</keyword>
<feature type="compositionally biased region" description="Basic residues" evidence="1">
    <location>
        <begin position="127"/>
        <end position="136"/>
    </location>
</feature>
<proteinExistence type="predicted"/>
<dbReference type="Proteomes" id="UP000027265">
    <property type="component" value="Unassembled WGS sequence"/>
</dbReference>
<feature type="region of interest" description="Disordered" evidence="1">
    <location>
        <begin position="74"/>
        <end position="142"/>
    </location>
</feature>
<reference evidence="3" key="1">
    <citation type="journal article" date="2014" name="Proc. Natl. Acad. Sci. U.S.A.">
        <title>Extensive sampling of basidiomycete genomes demonstrates inadequacy of the white-rot/brown-rot paradigm for wood decay fungi.</title>
        <authorList>
            <person name="Riley R."/>
            <person name="Salamov A.A."/>
            <person name="Brown D.W."/>
            <person name="Nagy L.G."/>
            <person name="Floudas D."/>
            <person name="Held B.W."/>
            <person name="Levasseur A."/>
            <person name="Lombard V."/>
            <person name="Morin E."/>
            <person name="Otillar R."/>
            <person name="Lindquist E.A."/>
            <person name="Sun H."/>
            <person name="LaButti K.M."/>
            <person name="Schmutz J."/>
            <person name="Jabbour D."/>
            <person name="Luo H."/>
            <person name="Baker S.E."/>
            <person name="Pisabarro A.G."/>
            <person name="Walton J.D."/>
            <person name="Blanchette R.A."/>
            <person name="Henrissat B."/>
            <person name="Martin F."/>
            <person name="Cullen D."/>
            <person name="Hibbett D.S."/>
            <person name="Grigoriev I.V."/>
        </authorList>
    </citation>
    <scope>NUCLEOTIDE SEQUENCE [LARGE SCALE GENOMIC DNA]</scope>
    <source>
        <strain evidence="3">MUCL 33604</strain>
    </source>
</reference>